<reference evidence="1" key="1">
    <citation type="submission" date="2024-09" db="EMBL/GenBank/DDBJ databases">
        <title>Black Yeasts Isolated from many extreme environments.</title>
        <authorList>
            <person name="Coleine C."/>
            <person name="Stajich J.E."/>
            <person name="Selbmann L."/>
        </authorList>
    </citation>
    <scope>NUCLEOTIDE SEQUENCE</scope>
    <source>
        <strain evidence="1">CCFEE 5737</strain>
    </source>
</reference>
<comment type="caution">
    <text evidence="1">The sequence shown here is derived from an EMBL/GenBank/DDBJ whole genome shotgun (WGS) entry which is preliminary data.</text>
</comment>
<evidence type="ECO:0000313" key="2">
    <source>
        <dbReference type="Proteomes" id="UP001186974"/>
    </source>
</evidence>
<organism evidence="1 2">
    <name type="scientific">Coniosporium uncinatum</name>
    <dbReference type="NCBI Taxonomy" id="93489"/>
    <lineage>
        <taxon>Eukaryota</taxon>
        <taxon>Fungi</taxon>
        <taxon>Dikarya</taxon>
        <taxon>Ascomycota</taxon>
        <taxon>Pezizomycotina</taxon>
        <taxon>Dothideomycetes</taxon>
        <taxon>Dothideomycetes incertae sedis</taxon>
        <taxon>Coniosporium</taxon>
    </lineage>
</organism>
<sequence length="144" mass="15919">MPSLKRKSDAASTDATTSNKKARLSAQDLQELDKDALIQQVLDLQNELNALKAQPAAGSPALSDERVAEKAEHARKLMVRGIEKQMKDSKKKIFPVKLNDFENVAGEAVSTSVRHDLLRITGDHVDVRWKEEDMTFAVSGSYGK</sequence>
<dbReference type="Proteomes" id="UP001186974">
    <property type="component" value="Unassembled WGS sequence"/>
</dbReference>
<name>A0ACC3DXU7_9PEZI</name>
<gene>
    <name evidence="1" type="ORF">LTS18_005394</name>
</gene>
<keyword evidence="2" id="KW-1185">Reference proteome</keyword>
<accession>A0ACC3DXU7</accession>
<protein>
    <submittedName>
        <fullName evidence="1">Uncharacterized protein</fullName>
    </submittedName>
</protein>
<proteinExistence type="predicted"/>
<dbReference type="EMBL" id="JAWDJW010000128">
    <property type="protein sequence ID" value="KAK3081563.1"/>
    <property type="molecule type" value="Genomic_DNA"/>
</dbReference>
<evidence type="ECO:0000313" key="1">
    <source>
        <dbReference type="EMBL" id="KAK3081563.1"/>
    </source>
</evidence>